<gene>
    <name evidence="5" type="primary">coaE</name>
    <name evidence="7" type="ORF">G3I74_02725</name>
</gene>
<keyword evidence="5" id="KW-0963">Cytoplasm</keyword>
<dbReference type="Pfam" id="PF01121">
    <property type="entry name" value="CoaE"/>
    <property type="match status" value="1"/>
</dbReference>
<dbReference type="AlphaFoldDB" id="A0A845UWK7"/>
<evidence type="ECO:0000256" key="2">
    <source>
        <dbReference type="ARBA" id="ARBA00022741"/>
    </source>
</evidence>
<dbReference type="EMBL" id="JAAGSC010000031">
    <property type="protein sequence ID" value="NDY94642.1"/>
    <property type="molecule type" value="Genomic_DNA"/>
</dbReference>
<dbReference type="GO" id="GO:0004140">
    <property type="term" value="F:dephospho-CoA kinase activity"/>
    <property type="evidence" value="ECO:0007669"/>
    <property type="project" value="UniProtKB-UniRule"/>
</dbReference>
<comment type="function">
    <text evidence="5">Catalyzes the phosphorylation of the 3'-hydroxyl group of dephosphocoenzyme A to form coenzyme A.</text>
</comment>
<dbReference type="SUPFAM" id="SSF52540">
    <property type="entry name" value="P-loop containing nucleoside triphosphate hydrolases"/>
    <property type="match status" value="1"/>
</dbReference>
<dbReference type="Gene3D" id="3.40.50.300">
    <property type="entry name" value="P-loop containing nucleotide triphosphate hydrolases"/>
    <property type="match status" value="1"/>
</dbReference>
<proteinExistence type="inferred from homology"/>
<keyword evidence="4 5" id="KW-0173">Coenzyme A biosynthesis</keyword>
<keyword evidence="2 5" id="KW-0547">Nucleotide-binding</keyword>
<comment type="similarity">
    <text evidence="1 5">Belongs to the CoaE family.</text>
</comment>
<evidence type="ECO:0000256" key="5">
    <source>
        <dbReference type="HAMAP-Rule" id="MF_00376"/>
    </source>
</evidence>
<dbReference type="GO" id="GO:0005524">
    <property type="term" value="F:ATP binding"/>
    <property type="evidence" value="ECO:0007669"/>
    <property type="project" value="UniProtKB-UniRule"/>
</dbReference>
<protein>
    <recommendedName>
        <fullName evidence="5 6">Dephospho-CoA kinase</fullName>
        <ecNumber evidence="5 6">2.7.1.24</ecNumber>
    </recommendedName>
    <alternativeName>
        <fullName evidence="5">Dephosphocoenzyme A kinase</fullName>
    </alternativeName>
</protein>
<evidence type="ECO:0000256" key="6">
    <source>
        <dbReference type="NCBIfam" id="TIGR00152"/>
    </source>
</evidence>
<dbReference type="GO" id="GO:0005737">
    <property type="term" value="C:cytoplasm"/>
    <property type="evidence" value="ECO:0007669"/>
    <property type="project" value="UniProtKB-SubCell"/>
</dbReference>
<dbReference type="PANTHER" id="PTHR10695:SF46">
    <property type="entry name" value="BIFUNCTIONAL COENZYME A SYNTHASE-RELATED"/>
    <property type="match status" value="1"/>
</dbReference>
<keyword evidence="8" id="KW-1185">Reference proteome</keyword>
<evidence type="ECO:0000256" key="4">
    <source>
        <dbReference type="ARBA" id="ARBA00022993"/>
    </source>
</evidence>
<dbReference type="Proteomes" id="UP000484885">
    <property type="component" value="Unassembled WGS sequence"/>
</dbReference>
<accession>A0A845UWK7</accession>
<sequence>MPMVALTGGIASGKTAVSDRLAALGIPVVDTDLIARDVVAPGTPGLAAVETAFGPAVLRPDGALDRKALGSKVFQNAAARERLEGILHPLIEAEARVRVRRLPAAPYCVLVVPLLVESGLFADADLVVVVDVPETLQRQRLAARDGVDDLTVDRILAAQAKREVRLARADRVIENTGSPADLKDRVDRLHADLLEHFGPRP</sequence>
<dbReference type="PROSITE" id="PS51219">
    <property type="entry name" value="DPCK"/>
    <property type="match status" value="1"/>
</dbReference>
<dbReference type="PANTHER" id="PTHR10695">
    <property type="entry name" value="DEPHOSPHO-COA KINASE-RELATED"/>
    <property type="match status" value="1"/>
</dbReference>
<keyword evidence="5 7" id="KW-0418">Kinase</keyword>
<dbReference type="GO" id="GO:0015937">
    <property type="term" value="P:coenzyme A biosynthetic process"/>
    <property type="evidence" value="ECO:0007669"/>
    <property type="project" value="UniProtKB-UniRule"/>
</dbReference>
<dbReference type="HAMAP" id="MF_00376">
    <property type="entry name" value="Dephospho_CoA_kinase"/>
    <property type="match status" value="1"/>
</dbReference>
<evidence type="ECO:0000256" key="3">
    <source>
        <dbReference type="ARBA" id="ARBA00022840"/>
    </source>
</evidence>
<feature type="binding site" evidence="5">
    <location>
        <begin position="11"/>
        <end position="16"/>
    </location>
    <ligand>
        <name>ATP</name>
        <dbReference type="ChEBI" id="CHEBI:30616"/>
    </ligand>
</feature>
<comment type="pathway">
    <text evidence="5">Cofactor biosynthesis; coenzyme A biosynthesis; CoA from (R)-pantothenate: step 5/5.</text>
</comment>
<keyword evidence="3 5" id="KW-0067">ATP-binding</keyword>
<dbReference type="InterPro" id="IPR027417">
    <property type="entry name" value="P-loop_NTPase"/>
</dbReference>
<keyword evidence="5 7" id="KW-0808">Transferase</keyword>
<dbReference type="CDD" id="cd02022">
    <property type="entry name" value="DPCK"/>
    <property type="match status" value="1"/>
</dbReference>
<dbReference type="EC" id="2.7.1.24" evidence="5 6"/>
<name>A0A845UWK7_9GAMM</name>
<evidence type="ECO:0000313" key="7">
    <source>
        <dbReference type="EMBL" id="NDY94642.1"/>
    </source>
</evidence>
<evidence type="ECO:0000313" key="8">
    <source>
        <dbReference type="Proteomes" id="UP000484885"/>
    </source>
</evidence>
<organism evidence="7 8">
    <name type="scientific">Wenzhouxiangella limi</name>
    <dbReference type="NCBI Taxonomy" id="2707351"/>
    <lineage>
        <taxon>Bacteria</taxon>
        <taxon>Pseudomonadati</taxon>
        <taxon>Pseudomonadota</taxon>
        <taxon>Gammaproteobacteria</taxon>
        <taxon>Chromatiales</taxon>
        <taxon>Wenzhouxiangellaceae</taxon>
        <taxon>Wenzhouxiangella</taxon>
    </lineage>
</organism>
<dbReference type="InterPro" id="IPR001977">
    <property type="entry name" value="Depp_CoAkinase"/>
</dbReference>
<evidence type="ECO:0000256" key="1">
    <source>
        <dbReference type="ARBA" id="ARBA00009018"/>
    </source>
</evidence>
<reference evidence="7 8" key="1">
    <citation type="submission" date="2020-02" db="EMBL/GenBank/DDBJ databases">
        <authorList>
            <person name="Zhang X.-Y."/>
        </authorList>
    </citation>
    <scope>NUCLEOTIDE SEQUENCE [LARGE SCALE GENOMIC DNA]</scope>
    <source>
        <strain evidence="7 8">C33</strain>
    </source>
</reference>
<dbReference type="NCBIfam" id="TIGR00152">
    <property type="entry name" value="dephospho-CoA kinase"/>
    <property type="match status" value="1"/>
</dbReference>
<comment type="subcellular location">
    <subcellularLocation>
        <location evidence="5">Cytoplasm</location>
    </subcellularLocation>
</comment>
<dbReference type="UniPathway" id="UPA00241">
    <property type="reaction ID" value="UER00356"/>
</dbReference>
<comment type="caution">
    <text evidence="7">The sequence shown here is derived from an EMBL/GenBank/DDBJ whole genome shotgun (WGS) entry which is preliminary data.</text>
</comment>
<comment type="catalytic activity">
    <reaction evidence="5">
        <text>3'-dephospho-CoA + ATP = ADP + CoA + H(+)</text>
        <dbReference type="Rhea" id="RHEA:18245"/>
        <dbReference type="ChEBI" id="CHEBI:15378"/>
        <dbReference type="ChEBI" id="CHEBI:30616"/>
        <dbReference type="ChEBI" id="CHEBI:57287"/>
        <dbReference type="ChEBI" id="CHEBI:57328"/>
        <dbReference type="ChEBI" id="CHEBI:456216"/>
        <dbReference type="EC" id="2.7.1.24"/>
    </reaction>
</comment>